<dbReference type="GO" id="GO:0016787">
    <property type="term" value="F:hydrolase activity"/>
    <property type="evidence" value="ECO:0007669"/>
    <property type="project" value="UniProtKB-KW"/>
</dbReference>
<evidence type="ECO:0000256" key="8">
    <source>
        <dbReference type="HAMAP-Rule" id="MF_00265"/>
    </source>
</evidence>
<evidence type="ECO:0000259" key="9">
    <source>
        <dbReference type="Pfam" id="PF01850"/>
    </source>
</evidence>
<name>A0A1B2ERW2_9HYPH</name>
<organism evidence="10">
    <name type="scientific">Microvirga ossetica</name>
    <dbReference type="NCBI Taxonomy" id="1882682"/>
    <lineage>
        <taxon>Bacteria</taxon>
        <taxon>Pseudomonadati</taxon>
        <taxon>Pseudomonadota</taxon>
        <taxon>Alphaproteobacteria</taxon>
        <taxon>Hyphomicrobiales</taxon>
        <taxon>Methylobacteriaceae</taxon>
        <taxon>Microvirga</taxon>
    </lineage>
</organism>
<evidence type="ECO:0000313" key="10">
    <source>
        <dbReference type="EMBL" id="ANY82708.1"/>
    </source>
</evidence>
<dbReference type="EMBL" id="CP016617">
    <property type="protein sequence ID" value="ANY82708.1"/>
    <property type="molecule type" value="Genomic_DNA"/>
</dbReference>
<evidence type="ECO:0000256" key="1">
    <source>
        <dbReference type="ARBA" id="ARBA00001946"/>
    </source>
</evidence>
<dbReference type="InterPro" id="IPR002716">
    <property type="entry name" value="PIN_dom"/>
</dbReference>
<dbReference type="GO" id="GO:0000287">
    <property type="term" value="F:magnesium ion binding"/>
    <property type="evidence" value="ECO:0007669"/>
    <property type="project" value="UniProtKB-UniRule"/>
</dbReference>
<dbReference type="GO" id="GO:0090729">
    <property type="term" value="F:toxin activity"/>
    <property type="evidence" value="ECO:0007669"/>
    <property type="project" value="UniProtKB-KW"/>
</dbReference>
<evidence type="ECO:0000256" key="6">
    <source>
        <dbReference type="ARBA" id="ARBA00022842"/>
    </source>
</evidence>
<dbReference type="PANTHER" id="PTHR33653">
    <property type="entry name" value="RIBONUCLEASE VAPC2"/>
    <property type="match status" value="1"/>
</dbReference>
<keyword evidence="2 8" id="KW-1277">Toxin-antitoxin system</keyword>
<dbReference type="InterPro" id="IPR029060">
    <property type="entry name" value="PIN-like_dom_sf"/>
</dbReference>
<dbReference type="InterPro" id="IPR022907">
    <property type="entry name" value="VapC_family"/>
</dbReference>
<proteinExistence type="inferred from homology"/>
<dbReference type="InterPro" id="IPR050556">
    <property type="entry name" value="Type_II_TA_system_RNase"/>
</dbReference>
<comment type="similarity">
    <text evidence="7 8">Belongs to the PINc/VapC protein family.</text>
</comment>
<feature type="domain" description="PIN" evidence="9">
    <location>
        <begin position="2"/>
        <end position="126"/>
    </location>
</feature>
<evidence type="ECO:0000256" key="2">
    <source>
        <dbReference type="ARBA" id="ARBA00022649"/>
    </source>
</evidence>
<keyword evidence="6 8" id="KW-0460">Magnesium</keyword>
<sequence length="147" mass="15774">MYLVDTNVISARAPSKSFPPDELVRWMDAMSPKLFISVVTTGEVIAGIVKALREGATTKASNLEAWWAAVEHLYGPRILPFDGAAARAAGRLLDKARSIGQSPGWADVAIAGTAKAHGLTVLTRNLKHFEPLGIACLDPFRQLPSLP</sequence>
<dbReference type="Pfam" id="PF01850">
    <property type="entry name" value="PIN"/>
    <property type="match status" value="1"/>
</dbReference>
<keyword evidence="3 8" id="KW-0540">Nuclease</keyword>
<evidence type="ECO:0000256" key="4">
    <source>
        <dbReference type="ARBA" id="ARBA00022723"/>
    </source>
</evidence>
<keyword evidence="5 8" id="KW-0378">Hydrolase</keyword>
<dbReference type="Gene3D" id="3.40.50.1010">
    <property type="entry name" value="5'-nuclease"/>
    <property type="match status" value="1"/>
</dbReference>
<dbReference type="PANTHER" id="PTHR33653:SF1">
    <property type="entry name" value="RIBONUCLEASE VAPC2"/>
    <property type="match status" value="1"/>
</dbReference>
<feature type="binding site" evidence="8">
    <location>
        <position position="107"/>
    </location>
    <ligand>
        <name>Mg(2+)</name>
        <dbReference type="ChEBI" id="CHEBI:18420"/>
    </ligand>
</feature>
<gene>
    <name evidence="8" type="primary">vapC</name>
    <name evidence="10" type="ORF">BB934_31105</name>
</gene>
<dbReference type="SUPFAM" id="SSF88723">
    <property type="entry name" value="PIN domain-like"/>
    <property type="match status" value="1"/>
</dbReference>
<dbReference type="RefSeq" id="WP_099513812.1">
    <property type="nucleotide sequence ID" value="NZ_CP016617.1"/>
</dbReference>
<keyword evidence="10" id="KW-0614">Plasmid</keyword>
<evidence type="ECO:0000256" key="7">
    <source>
        <dbReference type="ARBA" id="ARBA00038093"/>
    </source>
</evidence>
<reference evidence="10" key="1">
    <citation type="submission" date="2016-07" db="EMBL/GenBank/DDBJ databases">
        <title>Microvirga ossetica sp. nov. a new species of rhizobia isolated from root nodules of the legume species Vicia alpestris Steven originated from North Ossetia region in the Caucasus.</title>
        <authorList>
            <person name="Safronova V.I."/>
            <person name="Kuznetsova I.G."/>
            <person name="Sazanova A.L."/>
            <person name="Belimov A."/>
            <person name="Andronov E."/>
            <person name="Osledkin Y.S."/>
            <person name="Onishchuk O.P."/>
            <person name="Kurchak O.N."/>
            <person name="Shaposhnikov A.I."/>
            <person name="Willems A."/>
            <person name="Tikhonovich I.A."/>
        </authorList>
    </citation>
    <scope>NUCLEOTIDE SEQUENCE [LARGE SCALE GENOMIC DNA]</scope>
    <source>
        <strain evidence="10">V5/3M</strain>
        <plasmid evidence="10">unnamed1</plasmid>
    </source>
</reference>
<evidence type="ECO:0000256" key="5">
    <source>
        <dbReference type="ARBA" id="ARBA00022801"/>
    </source>
</evidence>
<comment type="function">
    <text evidence="8">Toxic component of a toxin-antitoxin (TA) system. An RNase.</text>
</comment>
<accession>A0A1B2ERW2</accession>
<keyword evidence="8" id="KW-0800">Toxin</keyword>
<geneLocation type="plasmid" evidence="10">
    <name>unnamed1</name>
</geneLocation>
<dbReference type="AlphaFoldDB" id="A0A1B2ERW2"/>
<feature type="binding site" evidence="8">
    <location>
        <position position="5"/>
    </location>
    <ligand>
        <name>Mg(2+)</name>
        <dbReference type="ChEBI" id="CHEBI:18420"/>
    </ligand>
</feature>
<dbReference type="EC" id="3.1.-.-" evidence="8"/>
<protein>
    <recommendedName>
        <fullName evidence="8">Ribonuclease VapC</fullName>
        <shortName evidence="8">RNase VapC</shortName>
        <ecNumber evidence="8">3.1.-.-</ecNumber>
    </recommendedName>
    <alternativeName>
        <fullName evidence="8">Toxin VapC</fullName>
    </alternativeName>
</protein>
<dbReference type="GO" id="GO:0004540">
    <property type="term" value="F:RNA nuclease activity"/>
    <property type="evidence" value="ECO:0007669"/>
    <property type="project" value="InterPro"/>
</dbReference>
<dbReference type="HAMAP" id="MF_00265">
    <property type="entry name" value="VapC_Nob1"/>
    <property type="match status" value="1"/>
</dbReference>
<comment type="cofactor">
    <cofactor evidence="1 8">
        <name>Mg(2+)</name>
        <dbReference type="ChEBI" id="CHEBI:18420"/>
    </cofactor>
</comment>
<dbReference type="OrthoDB" id="7188375at2"/>
<dbReference type="KEGG" id="moc:BB934_31105"/>
<evidence type="ECO:0000256" key="3">
    <source>
        <dbReference type="ARBA" id="ARBA00022722"/>
    </source>
</evidence>
<keyword evidence="4 8" id="KW-0479">Metal-binding</keyword>